<protein>
    <submittedName>
        <fullName evidence="1">Uncharacterized protein</fullName>
    </submittedName>
</protein>
<name>A0AAP3FS72_BACVA</name>
<dbReference type="Proteomes" id="UP001067121">
    <property type="component" value="Unassembled WGS sequence"/>
</dbReference>
<accession>A0AAP3FS72</accession>
<sequence>MASVKQELESIFSPSLNDGYVIDTFSSNLIYIKRIEDKFIILSFTTSNFQKETIYIDYTYGYSVNPNIYFSKTERFTTLLDKRDILEKMNIYLYEDPTLSALRKIPTDILSLLLKKAEQNMLKMDVPLTSDVQDYLDNLDRMVDFYLSIKDFEQLKKEVPKSNFKKRHGLSEIGLAVWRFMVLNPQEFPNDYINKNLITRYAKDIYYQKLKKNLFK</sequence>
<gene>
    <name evidence="1" type="ORF">MOC71_16100</name>
</gene>
<evidence type="ECO:0000313" key="2">
    <source>
        <dbReference type="Proteomes" id="UP001067121"/>
    </source>
</evidence>
<dbReference type="EMBL" id="JALAOH010000051">
    <property type="protein sequence ID" value="MCY8318218.1"/>
    <property type="molecule type" value="Genomic_DNA"/>
</dbReference>
<reference evidence="1" key="1">
    <citation type="submission" date="2022-02" db="EMBL/GenBank/DDBJ databases">
        <title>Crop Bioprotection Bacillus Genome Sequencing.</title>
        <authorList>
            <person name="Dunlap C."/>
        </authorList>
    </citation>
    <scope>NUCLEOTIDE SEQUENCE</scope>
    <source>
        <strain evidence="1">98-1</strain>
    </source>
</reference>
<dbReference type="AlphaFoldDB" id="A0AAP3FS72"/>
<dbReference type="RefSeq" id="WP_268533766.1">
    <property type="nucleotide sequence ID" value="NZ_JALAKO010000012.1"/>
</dbReference>
<proteinExistence type="predicted"/>
<comment type="caution">
    <text evidence="1">The sequence shown here is derived from an EMBL/GenBank/DDBJ whole genome shotgun (WGS) entry which is preliminary data.</text>
</comment>
<organism evidence="1 2">
    <name type="scientific">Bacillus vallismortis</name>
    <dbReference type="NCBI Taxonomy" id="72361"/>
    <lineage>
        <taxon>Bacteria</taxon>
        <taxon>Bacillati</taxon>
        <taxon>Bacillota</taxon>
        <taxon>Bacilli</taxon>
        <taxon>Bacillales</taxon>
        <taxon>Bacillaceae</taxon>
        <taxon>Bacillus</taxon>
    </lineage>
</organism>
<evidence type="ECO:0000313" key="1">
    <source>
        <dbReference type="EMBL" id="MCY8318218.1"/>
    </source>
</evidence>